<evidence type="ECO:0000313" key="4">
    <source>
        <dbReference type="EMBL" id="SEW46199.1"/>
    </source>
</evidence>
<reference evidence="4 5" key="1">
    <citation type="submission" date="2016-10" db="EMBL/GenBank/DDBJ databases">
        <authorList>
            <person name="de Groot N.N."/>
        </authorList>
    </citation>
    <scope>NUCLEOTIDE SEQUENCE [LARGE SCALE GENOMIC DNA]</scope>
    <source>
        <strain evidence="4 5">DSM 9179</strain>
    </source>
</reference>
<dbReference type="Pfam" id="PF12799">
    <property type="entry name" value="LRR_4"/>
    <property type="match status" value="1"/>
</dbReference>
<dbReference type="RefSeq" id="WP_092458287.1">
    <property type="nucleotide sequence ID" value="NZ_FOJI01000030.1"/>
</dbReference>
<dbReference type="InterPro" id="IPR003591">
    <property type="entry name" value="Leu-rich_rpt_typical-subtyp"/>
</dbReference>
<proteinExistence type="predicted"/>
<dbReference type="InterPro" id="IPR025875">
    <property type="entry name" value="Leu-rich_rpt_4"/>
</dbReference>
<keyword evidence="3" id="KW-0472">Membrane</keyword>
<dbReference type="SMART" id="SM00364">
    <property type="entry name" value="LRR_BAC"/>
    <property type="match status" value="5"/>
</dbReference>
<keyword evidence="3" id="KW-1133">Transmembrane helix</keyword>
<dbReference type="InterPro" id="IPR032675">
    <property type="entry name" value="LRR_dom_sf"/>
</dbReference>
<dbReference type="PANTHER" id="PTHR45617">
    <property type="entry name" value="LEUCINE RICH REPEAT FAMILY PROTEIN"/>
    <property type="match status" value="1"/>
</dbReference>
<dbReference type="STRING" id="99656.SAMN05421659_1309"/>
<dbReference type="Gene3D" id="3.80.10.10">
    <property type="entry name" value="Ribonuclease Inhibitor"/>
    <property type="match status" value="1"/>
</dbReference>
<dbReference type="Proteomes" id="UP000199701">
    <property type="component" value="Unassembled WGS sequence"/>
</dbReference>
<protein>
    <submittedName>
        <fullName evidence="4">Leucine-rich repeat (LRR) protein</fullName>
    </submittedName>
</protein>
<dbReference type="InterPro" id="IPR001611">
    <property type="entry name" value="Leu-rich_rpt"/>
</dbReference>
<gene>
    <name evidence="4" type="ORF">SAMN05421659_1309</name>
</gene>
<keyword evidence="1" id="KW-0433">Leucine-rich repeat</keyword>
<keyword evidence="3" id="KW-0812">Transmembrane</keyword>
<sequence>MKIKWTPFKSYVRKGLTVLISFLIVIQIYTVCSAESLGVIGDDVSPYSGNGSSNDPYKYLFDIDSKVTWKHLNMVKTNGYTEIYENRAGNTAEGTLKYSWKFSYDKITNPEGPYFLGINFYEGDILTGLPGGTRAKYFSFSNKRDLPGLATITMYVGDQFLNDTKLELSYYGGYDSAVLHGSTPIIDSNEIIKQDTMANIATGLTVNNGYVEFVIRYGGNYFLKEGSDNESSLNIISNATSNNTSTNIENITVSANAENSEETTSATQVEQADKIGVSGEPLSNTNIDAVYGQESNLGKINEVFQSESICLAIATSLSKDVNDEITVADIKSIKKLYLTGKALENINELGNVEFSNLESLYLSNNKIKSLPNLIMPMLKYIDLSNNEIEDIENIILFQKLESILIQNNKIKELFDISKLPNLVSLNASTNQIEIVPSLVSKTLSYMNLSNNKIKTIGNLVGLQNISFLDISSNYIKVLPDFSVCKNLQNIIDSQKTDVGKNNNGTKVFIIISVIVVAMLISLILIRAKKIMKK</sequence>
<dbReference type="EMBL" id="FOJI01000030">
    <property type="protein sequence ID" value="SEW46199.1"/>
    <property type="molecule type" value="Genomic_DNA"/>
</dbReference>
<evidence type="ECO:0000256" key="1">
    <source>
        <dbReference type="ARBA" id="ARBA00022614"/>
    </source>
</evidence>
<dbReference type="PROSITE" id="PS51450">
    <property type="entry name" value="LRR"/>
    <property type="match status" value="5"/>
</dbReference>
<evidence type="ECO:0000256" key="3">
    <source>
        <dbReference type="SAM" id="Phobius"/>
    </source>
</evidence>
<dbReference type="SMART" id="SM00365">
    <property type="entry name" value="LRR_SD22"/>
    <property type="match status" value="5"/>
</dbReference>
<evidence type="ECO:0000256" key="2">
    <source>
        <dbReference type="ARBA" id="ARBA00022737"/>
    </source>
</evidence>
<keyword evidence="5" id="KW-1185">Reference proteome</keyword>
<dbReference type="SUPFAM" id="SSF52058">
    <property type="entry name" value="L domain-like"/>
    <property type="match status" value="1"/>
</dbReference>
<dbReference type="SMART" id="SM00369">
    <property type="entry name" value="LRR_TYP"/>
    <property type="match status" value="4"/>
</dbReference>
<feature type="transmembrane region" description="Helical" evidence="3">
    <location>
        <begin position="507"/>
        <end position="525"/>
    </location>
</feature>
<dbReference type="OrthoDB" id="2082413at2"/>
<dbReference type="PANTHER" id="PTHR45617:SF171">
    <property type="entry name" value="LEUCINE-RICH REPEAT-CONTAINING PROTEIN 15"/>
    <property type="match status" value="1"/>
</dbReference>
<keyword evidence="2" id="KW-0677">Repeat</keyword>
<accession>A0A1I0RXS6</accession>
<name>A0A1I0RXS6_9FIRM</name>
<evidence type="ECO:0000313" key="5">
    <source>
        <dbReference type="Proteomes" id="UP000199701"/>
    </source>
</evidence>
<organism evidence="4 5">
    <name type="scientific">[Clostridium] fimetarium</name>
    <dbReference type="NCBI Taxonomy" id="99656"/>
    <lineage>
        <taxon>Bacteria</taxon>
        <taxon>Bacillati</taxon>
        <taxon>Bacillota</taxon>
        <taxon>Clostridia</taxon>
        <taxon>Lachnospirales</taxon>
        <taxon>Lachnospiraceae</taxon>
    </lineage>
</organism>
<dbReference type="AlphaFoldDB" id="A0A1I0RXS6"/>